<dbReference type="InterPro" id="IPR007835">
    <property type="entry name" value="MOFRL"/>
</dbReference>
<keyword evidence="4" id="KW-0067">ATP-binding</keyword>
<dbReference type="Gene3D" id="3.40.1480.10">
    <property type="entry name" value="MOFRL domain"/>
    <property type="match status" value="1"/>
</dbReference>
<dbReference type="PANTHER" id="PTHR12227">
    <property type="entry name" value="GLYCERATE KINASE"/>
    <property type="match status" value="1"/>
</dbReference>
<dbReference type="Pfam" id="PF13660">
    <property type="entry name" value="DUF4147"/>
    <property type="match status" value="1"/>
</dbReference>
<dbReference type="InterPro" id="IPR039760">
    <property type="entry name" value="MOFRL_protein"/>
</dbReference>
<evidence type="ECO:0000256" key="4">
    <source>
        <dbReference type="ARBA" id="ARBA00022840"/>
    </source>
</evidence>
<dbReference type="FunFam" id="3.40.50.10180:FF:000001">
    <property type="entry name" value="Glycerate kinase"/>
    <property type="match status" value="1"/>
</dbReference>
<dbReference type="InterPro" id="IPR037035">
    <property type="entry name" value="GK-like_C_sf"/>
</dbReference>
<gene>
    <name evidence="5" type="ORF">CJ263_12930</name>
</gene>
<evidence type="ECO:0000256" key="2">
    <source>
        <dbReference type="ARBA" id="ARBA00022741"/>
    </source>
</evidence>
<sequence>MNSRKIALEIFLSGVESVRPKELIIHNVLIENKELKIGNNIFELKNIKNIYVVGAGKASASMAQALEDILENRITQGHIVTKYGHSLPLEVIEVTEAAHPIPDENGVQGTKKILSILNKTTKDDLVICLISGGGSALLADVPDRCLLDDLKSLNILLLKIGADISEINCIRKHISQLKGGQLSKKAFPSRVVSLILSDVIGDPLESIASGPTACDPTTFSDAISIINKYKIKNKMPKQLFKLLEEGVDGHRQETVKEYDGILTLTSNFIIGTNQIALQAAKKKAESFGYKSLVVTDRINGDVVDVSNYILEKVKKVRKINDHGKTCLLFGGEPTVSVKGKGLGGRNQHLALIIASSLRLLDRCTILVGGTDGSDGPTDAAGAIVDSFTIKQALMLGLSEEEYIGEYNSYHFFKQVGGQIKIGPTQTNVMDLIVVLIK</sequence>
<dbReference type="Pfam" id="PF05161">
    <property type="entry name" value="MOFRL"/>
    <property type="match status" value="1"/>
</dbReference>
<keyword evidence="2" id="KW-0547">Nucleotide-binding</keyword>
<name>A0A223V6L2_9FLAO</name>
<evidence type="ECO:0000313" key="6">
    <source>
        <dbReference type="Proteomes" id="UP000215244"/>
    </source>
</evidence>
<dbReference type="Gene3D" id="3.40.50.10180">
    <property type="entry name" value="Glycerate kinase, MOFRL-like N-terminal domain"/>
    <property type="match status" value="1"/>
</dbReference>
<reference evidence="5 6" key="1">
    <citation type="submission" date="2017-08" db="EMBL/GenBank/DDBJ databases">
        <title>The complete genome sequence of Maribacter sp. B1, isolated from deep-sea sediment.</title>
        <authorList>
            <person name="Wu Y.-H."/>
            <person name="Cheng H."/>
            <person name="Xu X.-W."/>
        </authorList>
    </citation>
    <scope>NUCLEOTIDE SEQUENCE [LARGE SCALE GENOMIC DNA]</scope>
    <source>
        <strain evidence="5 6">B1</strain>
    </source>
</reference>
<keyword evidence="6" id="KW-1185">Reference proteome</keyword>
<dbReference type="InterPro" id="IPR038614">
    <property type="entry name" value="GK_N_sf"/>
</dbReference>
<dbReference type="Proteomes" id="UP000215244">
    <property type="component" value="Chromosome"/>
</dbReference>
<organism evidence="5 6">
    <name type="scientific">Maribacter cobaltidurans</name>
    <dbReference type="NCBI Taxonomy" id="1178778"/>
    <lineage>
        <taxon>Bacteria</taxon>
        <taxon>Pseudomonadati</taxon>
        <taxon>Bacteroidota</taxon>
        <taxon>Flavobacteriia</taxon>
        <taxon>Flavobacteriales</taxon>
        <taxon>Flavobacteriaceae</taxon>
        <taxon>Maribacter</taxon>
    </lineage>
</organism>
<dbReference type="RefSeq" id="WP_094997653.1">
    <property type="nucleotide sequence ID" value="NZ_BMJL01000014.1"/>
</dbReference>
<keyword evidence="3" id="KW-0418">Kinase</keyword>
<dbReference type="GO" id="GO:0005737">
    <property type="term" value="C:cytoplasm"/>
    <property type="evidence" value="ECO:0007669"/>
    <property type="project" value="TreeGrafter"/>
</dbReference>
<dbReference type="InterPro" id="IPR025286">
    <property type="entry name" value="MOFRL_assoc_dom"/>
</dbReference>
<dbReference type="PANTHER" id="PTHR12227:SF0">
    <property type="entry name" value="GLYCERATE KINASE"/>
    <property type="match status" value="1"/>
</dbReference>
<proteinExistence type="predicted"/>
<dbReference type="GO" id="GO:0005524">
    <property type="term" value="F:ATP binding"/>
    <property type="evidence" value="ECO:0007669"/>
    <property type="project" value="UniProtKB-KW"/>
</dbReference>
<dbReference type="KEGG" id="marb:CJ263_12930"/>
<evidence type="ECO:0000256" key="1">
    <source>
        <dbReference type="ARBA" id="ARBA00022679"/>
    </source>
</evidence>
<accession>A0A223V6L2</accession>
<dbReference type="GO" id="GO:0008887">
    <property type="term" value="F:glycerate kinase activity"/>
    <property type="evidence" value="ECO:0007669"/>
    <property type="project" value="InterPro"/>
</dbReference>
<protein>
    <submittedName>
        <fullName evidence="5">Uncharacterized protein</fullName>
    </submittedName>
</protein>
<keyword evidence="1" id="KW-0808">Transferase</keyword>
<dbReference type="SUPFAM" id="SSF82544">
    <property type="entry name" value="GckA/TtuD-like"/>
    <property type="match status" value="1"/>
</dbReference>
<evidence type="ECO:0000256" key="3">
    <source>
        <dbReference type="ARBA" id="ARBA00022777"/>
    </source>
</evidence>
<dbReference type="OrthoDB" id="9766552at2"/>
<evidence type="ECO:0000313" key="5">
    <source>
        <dbReference type="EMBL" id="ASV31041.1"/>
    </source>
</evidence>
<dbReference type="EMBL" id="CP022957">
    <property type="protein sequence ID" value="ASV31041.1"/>
    <property type="molecule type" value="Genomic_DNA"/>
</dbReference>
<dbReference type="AlphaFoldDB" id="A0A223V6L2"/>